<dbReference type="InterPro" id="IPR050357">
    <property type="entry name" value="Arrestin_domain-protein"/>
</dbReference>
<proteinExistence type="predicted"/>
<evidence type="ECO:0000259" key="2">
    <source>
        <dbReference type="Pfam" id="PF00339"/>
    </source>
</evidence>
<feature type="compositionally biased region" description="Low complexity" evidence="1">
    <location>
        <begin position="641"/>
        <end position="677"/>
    </location>
</feature>
<evidence type="ECO:0008006" key="6">
    <source>
        <dbReference type="Google" id="ProtNLM"/>
    </source>
</evidence>
<evidence type="ECO:0000256" key="1">
    <source>
        <dbReference type="SAM" id="MobiDB-lite"/>
    </source>
</evidence>
<dbReference type="Pfam" id="PF00339">
    <property type="entry name" value="Arrestin_N"/>
    <property type="match status" value="1"/>
</dbReference>
<dbReference type="GO" id="GO:0005829">
    <property type="term" value="C:cytosol"/>
    <property type="evidence" value="ECO:0007669"/>
    <property type="project" value="TreeGrafter"/>
</dbReference>
<keyword evidence="5" id="KW-1185">Reference proteome</keyword>
<dbReference type="InterPro" id="IPR014756">
    <property type="entry name" value="Ig_E-set"/>
</dbReference>
<feature type="domain" description="Arrestin-like N-terminal" evidence="2">
    <location>
        <begin position="325"/>
        <end position="371"/>
    </location>
</feature>
<dbReference type="EMBL" id="JAAAIN010000549">
    <property type="protein sequence ID" value="KAG0313089.1"/>
    <property type="molecule type" value="Genomic_DNA"/>
</dbReference>
<dbReference type="SUPFAM" id="SSF81296">
    <property type="entry name" value="E set domains"/>
    <property type="match status" value="1"/>
</dbReference>
<dbReference type="PANTHER" id="PTHR11188">
    <property type="entry name" value="ARRESTIN DOMAIN CONTAINING PROTEIN"/>
    <property type="match status" value="1"/>
</dbReference>
<name>A0A9P6R5E5_9FUNG</name>
<dbReference type="AlphaFoldDB" id="A0A9P6R5E5"/>
<dbReference type="InterPro" id="IPR014752">
    <property type="entry name" value="Arrestin-like_C"/>
</dbReference>
<feature type="compositionally biased region" description="Polar residues" evidence="1">
    <location>
        <begin position="1"/>
        <end position="12"/>
    </location>
</feature>
<organism evidence="4 5">
    <name type="scientific">Linnemannia gamsii</name>
    <dbReference type="NCBI Taxonomy" id="64522"/>
    <lineage>
        <taxon>Eukaryota</taxon>
        <taxon>Fungi</taxon>
        <taxon>Fungi incertae sedis</taxon>
        <taxon>Mucoromycota</taxon>
        <taxon>Mortierellomycotina</taxon>
        <taxon>Mortierellomycetes</taxon>
        <taxon>Mortierellales</taxon>
        <taxon>Mortierellaceae</taxon>
        <taxon>Linnemannia</taxon>
    </lineage>
</organism>
<comment type="caution">
    <text evidence="4">The sequence shown here is derived from an EMBL/GenBank/DDBJ whole genome shotgun (WGS) entry which is preliminary data.</text>
</comment>
<dbReference type="Proteomes" id="UP000823405">
    <property type="component" value="Unassembled WGS sequence"/>
</dbReference>
<evidence type="ECO:0000259" key="3">
    <source>
        <dbReference type="Pfam" id="PF02752"/>
    </source>
</evidence>
<accession>A0A9P6R5E5</accession>
<feature type="domain" description="Arrestin C-terminal-like" evidence="3">
    <location>
        <begin position="410"/>
        <end position="544"/>
    </location>
</feature>
<dbReference type="PANTHER" id="PTHR11188:SF17">
    <property type="entry name" value="FI21816P1"/>
    <property type="match status" value="1"/>
</dbReference>
<dbReference type="GO" id="GO:0005886">
    <property type="term" value="C:plasma membrane"/>
    <property type="evidence" value="ECO:0007669"/>
    <property type="project" value="TreeGrafter"/>
</dbReference>
<dbReference type="Gene3D" id="2.60.40.640">
    <property type="match status" value="1"/>
</dbReference>
<dbReference type="GO" id="GO:0030674">
    <property type="term" value="F:protein-macromolecule adaptor activity"/>
    <property type="evidence" value="ECO:0007669"/>
    <property type="project" value="TreeGrafter"/>
</dbReference>
<protein>
    <recommendedName>
        <fullName evidence="6">Arrestin C-terminal-like domain-containing protein</fullName>
    </recommendedName>
</protein>
<feature type="region of interest" description="Disordered" evidence="1">
    <location>
        <begin position="1"/>
        <end position="74"/>
    </location>
</feature>
<reference evidence="4" key="1">
    <citation type="journal article" date="2020" name="Fungal Divers.">
        <title>Resolving the Mortierellaceae phylogeny through synthesis of multi-gene phylogenetics and phylogenomics.</title>
        <authorList>
            <person name="Vandepol N."/>
            <person name="Liber J."/>
            <person name="Desiro A."/>
            <person name="Na H."/>
            <person name="Kennedy M."/>
            <person name="Barry K."/>
            <person name="Grigoriev I.V."/>
            <person name="Miller A.N."/>
            <person name="O'Donnell K."/>
            <person name="Stajich J.E."/>
            <person name="Bonito G."/>
        </authorList>
    </citation>
    <scope>NUCLEOTIDE SEQUENCE</scope>
    <source>
        <strain evidence="4">NVP60</strain>
    </source>
</reference>
<dbReference type="InterPro" id="IPR011021">
    <property type="entry name" value="Arrestin-like_N"/>
</dbReference>
<gene>
    <name evidence="4" type="ORF">BGZ97_010539</name>
</gene>
<evidence type="ECO:0000313" key="4">
    <source>
        <dbReference type="EMBL" id="KAG0313089.1"/>
    </source>
</evidence>
<sequence>MTAIAQQPSYTSHLLCDDQISPPGSPPDSPPFYSFASTSAIDDATEIHSDDLPPAFSSVGTTPAPSDDHSDMDSHHSEIVVVDEESFHNIHHHPSSAAPTRTSSPVPPRTTATALSVVHRTSPLASNSFTAAETEIMLPSPVEESSSSSSAQRHARSIAAANSIATSFFTAPPPAVHPSRHDYHAIPSPFSFFAHAPHSHGDHPAPQHIKTLRIELSNKDVVLTTGKTTLLEGTLYLTLQKTTKIKTLNLEFSGRSSFTWVDGKPPPAWCTLSRKFCLPFCYVTNKPWGFKIGAMMIDNAYSPATRFVSAPHIDHTWALIAHQHKQPATVLQAGQHAFPFSLELPDTLPETMTTTHGKVAYRLSANLTKPGISFSTTTATAPVCILRRYVAEGPLSRAYQRGGRLVNDTDDMVKYRIALPQIRFPHSMKIPLQVAITSPSNEIAVQVLQVGLWERVVYRADERKRVDMRLVKIQKSGGWPHVNAEGLPTTEPVTWNKVLLFEMPQLGPESTCQCNPSGDNGLMKVTHHLRFTILGSDGVKRFRLENELEVKVLAFEDESPAFSELEMEGVDENGEPLSELPSYLTSFSTPRVSFDAERDGRAVLTGEDDDVLRALVAQIHLPTYAESEEDTHSRDNSRNGSRTASPERSSSTTTSISSHIRTQSVGSSSSSSSSSNR</sequence>
<feature type="compositionally biased region" description="Low complexity" evidence="1">
    <location>
        <begin position="95"/>
        <end position="111"/>
    </location>
</feature>
<dbReference type="GO" id="GO:0031625">
    <property type="term" value="F:ubiquitin protein ligase binding"/>
    <property type="evidence" value="ECO:0007669"/>
    <property type="project" value="TreeGrafter"/>
</dbReference>
<evidence type="ECO:0000313" key="5">
    <source>
        <dbReference type="Proteomes" id="UP000823405"/>
    </source>
</evidence>
<dbReference type="GO" id="GO:0070086">
    <property type="term" value="P:ubiquitin-dependent endocytosis"/>
    <property type="evidence" value="ECO:0007669"/>
    <property type="project" value="TreeGrafter"/>
</dbReference>
<dbReference type="Pfam" id="PF02752">
    <property type="entry name" value="Arrestin_C"/>
    <property type="match status" value="1"/>
</dbReference>
<dbReference type="InterPro" id="IPR011022">
    <property type="entry name" value="Arrestin_C-like"/>
</dbReference>
<dbReference type="OrthoDB" id="2333384at2759"/>
<feature type="region of interest" description="Disordered" evidence="1">
    <location>
        <begin position="623"/>
        <end position="677"/>
    </location>
</feature>
<feature type="region of interest" description="Disordered" evidence="1">
    <location>
        <begin position="89"/>
        <end position="111"/>
    </location>
</feature>